<keyword evidence="5" id="KW-1185">Reference proteome</keyword>
<keyword evidence="3" id="KW-0732">Signal</keyword>
<feature type="compositionally biased region" description="Polar residues" evidence="1">
    <location>
        <begin position="473"/>
        <end position="487"/>
    </location>
</feature>
<proteinExistence type="predicted"/>
<evidence type="ECO:0000256" key="1">
    <source>
        <dbReference type="SAM" id="MobiDB-lite"/>
    </source>
</evidence>
<feature type="transmembrane region" description="Helical" evidence="2">
    <location>
        <begin position="402"/>
        <end position="425"/>
    </location>
</feature>
<organism evidence="4 5">
    <name type="scientific">Acropora cervicornis</name>
    <name type="common">Staghorn coral</name>
    <dbReference type="NCBI Taxonomy" id="6130"/>
    <lineage>
        <taxon>Eukaryota</taxon>
        <taxon>Metazoa</taxon>
        <taxon>Cnidaria</taxon>
        <taxon>Anthozoa</taxon>
        <taxon>Hexacorallia</taxon>
        <taxon>Scleractinia</taxon>
        <taxon>Astrocoeniina</taxon>
        <taxon>Acroporidae</taxon>
        <taxon>Acropora</taxon>
    </lineage>
</organism>
<evidence type="ECO:0000313" key="5">
    <source>
        <dbReference type="Proteomes" id="UP001249851"/>
    </source>
</evidence>
<dbReference type="AlphaFoldDB" id="A0AAD9R143"/>
<dbReference type="Proteomes" id="UP001249851">
    <property type="component" value="Unassembled WGS sequence"/>
</dbReference>
<keyword evidence="2" id="KW-1133">Transmembrane helix</keyword>
<name>A0AAD9R143_ACRCE</name>
<feature type="region of interest" description="Disordered" evidence="1">
    <location>
        <begin position="661"/>
        <end position="769"/>
    </location>
</feature>
<sequence>MNVLRSKTELLFLFLVVHLGNWSYGYVHVPDVVESQVKSWEVERRSSSTDFFTVYMKPTFRCLAEWCAHRFNATYFHTRDYSYCSCICSLPEFASFLPSMRRCINARMAARFAGCHEYFNRGTLLNKPVDLTKGKSSNDLRVRSNRTCNLIASYFHDYNGFQSNWRRVANGSFKLEKEGAKSFAVEWKPDTHRMLSGRIIRLNVTCGASSGCFLFKALGSIIYNASSPRSLSSTASSLQPISSSLSSSSSPSLSSSSLASDLSPVSSSLQLSLSSVPWQPSSSSLLQLTKSSLASDLSRVSSSLQLSLSSVPRSPSSSSLLQLKKSSVTSMSSAKLPQSPTSVKTSSAEMLLLNPTSSYSTSNNLTMPSMEPSWVTPTSTAFFIEPGNRERQSKEKGSSVNVLIGAAVGSILLVGAVFLILLICWRKRRARESKRKEKKHVEVGNPVYGISNDEFQMEKTKGSAQGGQPRYQYPSNTGQSVGETVYSNPDSNYDNCAVYQSLEKPTPGSPVYQSLEEQIPESSVYQSLNSDQEKPSGRSALKNESPKQSTLPNPKSSASGQLNPTAEGLGCAPNPRERGDTKRALPNTYSTLTQKPTYNVRHEADTVKETTPGALYVDLEEPTSGQDYETLNGDDQYLETNAQIGLENPCARKDQVYVELEGPDAQNGPEHEPSDAQEPLYNMLEDPNKGKSPKVEPSNSSFDPVYNVLEEIDSGGSKKQEPPRGHDNPAYEETLDFGHPYATPQRPGAHTESVYEPLRKASTLDPYTA</sequence>
<feature type="signal peptide" evidence="3">
    <location>
        <begin position="1"/>
        <end position="25"/>
    </location>
</feature>
<reference evidence="4" key="1">
    <citation type="journal article" date="2023" name="G3 (Bethesda)">
        <title>Whole genome assembly and annotation of the endangered Caribbean coral Acropora cervicornis.</title>
        <authorList>
            <person name="Selwyn J.D."/>
            <person name="Vollmer S.V."/>
        </authorList>
    </citation>
    <scope>NUCLEOTIDE SEQUENCE</scope>
    <source>
        <strain evidence="4">K2</strain>
    </source>
</reference>
<reference evidence="4" key="2">
    <citation type="journal article" date="2023" name="Science">
        <title>Genomic signatures of disease resistance in endangered staghorn corals.</title>
        <authorList>
            <person name="Vollmer S.V."/>
            <person name="Selwyn J.D."/>
            <person name="Despard B.A."/>
            <person name="Roesel C.L."/>
        </authorList>
    </citation>
    <scope>NUCLEOTIDE SEQUENCE</scope>
    <source>
        <strain evidence="4">K2</strain>
    </source>
</reference>
<comment type="caution">
    <text evidence="4">The sequence shown here is derived from an EMBL/GenBank/DDBJ whole genome shotgun (WGS) entry which is preliminary data.</text>
</comment>
<feature type="region of interest" description="Disordered" evidence="1">
    <location>
        <begin position="519"/>
        <end position="611"/>
    </location>
</feature>
<feature type="chain" id="PRO_5041898729" evidence="3">
    <location>
        <begin position="26"/>
        <end position="769"/>
    </location>
</feature>
<feature type="compositionally biased region" description="Basic and acidic residues" evidence="1">
    <location>
        <begin position="716"/>
        <end position="729"/>
    </location>
</feature>
<feature type="compositionally biased region" description="Polar residues" evidence="1">
    <location>
        <begin position="546"/>
        <end position="564"/>
    </location>
</feature>
<evidence type="ECO:0000256" key="3">
    <source>
        <dbReference type="SAM" id="SignalP"/>
    </source>
</evidence>
<accession>A0AAD9R143</accession>
<feature type="region of interest" description="Disordered" evidence="1">
    <location>
        <begin position="458"/>
        <end position="487"/>
    </location>
</feature>
<evidence type="ECO:0000313" key="4">
    <source>
        <dbReference type="EMBL" id="KAK2571214.1"/>
    </source>
</evidence>
<evidence type="ECO:0000256" key="2">
    <source>
        <dbReference type="SAM" id="Phobius"/>
    </source>
</evidence>
<keyword evidence="2" id="KW-0812">Transmembrane</keyword>
<dbReference type="EMBL" id="JARQWQ010000006">
    <property type="protein sequence ID" value="KAK2571214.1"/>
    <property type="molecule type" value="Genomic_DNA"/>
</dbReference>
<feature type="compositionally biased region" description="Polar residues" evidence="1">
    <location>
        <begin position="519"/>
        <end position="530"/>
    </location>
</feature>
<keyword evidence="2" id="KW-0472">Membrane</keyword>
<feature type="compositionally biased region" description="Polar residues" evidence="1">
    <location>
        <begin position="587"/>
        <end position="597"/>
    </location>
</feature>
<protein>
    <submittedName>
        <fullName evidence="4">Uncharacterized protein</fullName>
    </submittedName>
</protein>
<gene>
    <name evidence="4" type="ORF">P5673_003780</name>
</gene>